<dbReference type="EMBL" id="JACAZI010000008">
    <property type="protein sequence ID" value="KAF7354514.1"/>
    <property type="molecule type" value="Genomic_DNA"/>
</dbReference>
<name>A0A8H6Y9Z2_9AGAR</name>
<gene>
    <name evidence="2" type="ORF">MVEN_01140800</name>
</gene>
<reference evidence="2" key="1">
    <citation type="submission" date="2020-05" db="EMBL/GenBank/DDBJ databases">
        <title>Mycena genomes resolve the evolution of fungal bioluminescence.</title>
        <authorList>
            <person name="Tsai I.J."/>
        </authorList>
    </citation>
    <scope>NUCLEOTIDE SEQUENCE</scope>
    <source>
        <strain evidence="2">CCC161011</strain>
    </source>
</reference>
<evidence type="ECO:0000313" key="3">
    <source>
        <dbReference type="Proteomes" id="UP000620124"/>
    </source>
</evidence>
<accession>A0A8H6Y9Z2</accession>
<keyword evidence="1" id="KW-0812">Transmembrane</keyword>
<feature type="transmembrane region" description="Helical" evidence="1">
    <location>
        <begin position="25"/>
        <end position="47"/>
    </location>
</feature>
<dbReference type="AlphaFoldDB" id="A0A8H6Y9Z2"/>
<keyword evidence="1" id="KW-0472">Membrane</keyword>
<protein>
    <submittedName>
        <fullName evidence="2">Uncharacterized protein</fullName>
    </submittedName>
</protein>
<sequence>MPLVKDLLASIVNYRLGYSPTRPYAWRWTTPIAFGVFIVATIILTLINVPLSAYTIVTEATFTPNASLPALPLSGLVPSILQESSYSGSFSPQTLVPGVG</sequence>
<evidence type="ECO:0000313" key="2">
    <source>
        <dbReference type="EMBL" id="KAF7354514.1"/>
    </source>
</evidence>
<keyword evidence="3" id="KW-1185">Reference proteome</keyword>
<keyword evidence="1" id="KW-1133">Transmembrane helix</keyword>
<dbReference type="Proteomes" id="UP000620124">
    <property type="component" value="Unassembled WGS sequence"/>
</dbReference>
<organism evidence="2 3">
    <name type="scientific">Mycena venus</name>
    <dbReference type="NCBI Taxonomy" id="2733690"/>
    <lineage>
        <taxon>Eukaryota</taxon>
        <taxon>Fungi</taxon>
        <taxon>Dikarya</taxon>
        <taxon>Basidiomycota</taxon>
        <taxon>Agaricomycotina</taxon>
        <taxon>Agaricomycetes</taxon>
        <taxon>Agaricomycetidae</taxon>
        <taxon>Agaricales</taxon>
        <taxon>Marasmiineae</taxon>
        <taxon>Mycenaceae</taxon>
        <taxon>Mycena</taxon>
    </lineage>
</organism>
<proteinExistence type="predicted"/>
<comment type="caution">
    <text evidence="2">The sequence shown here is derived from an EMBL/GenBank/DDBJ whole genome shotgun (WGS) entry which is preliminary data.</text>
</comment>
<evidence type="ECO:0000256" key="1">
    <source>
        <dbReference type="SAM" id="Phobius"/>
    </source>
</evidence>
<dbReference type="OrthoDB" id="3001227at2759"/>